<dbReference type="CDD" id="cd00229">
    <property type="entry name" value="SGNH_hydrolase"/>
    <property type="match status" value="1"/>
</dbReference>
<evidence type="ECO:0000256" key="1">
    <source>
        <dbReference type="SAM" id="SignalP"/>
    </source>
</evidence>
<reference evidence="3" key="1">
    <citation type="submission" date="2021-06" db="EMBL/GenBank/DDBJ databases">
        <title>Thalassococcus sp. CAU 1522 isolated from sea sand, Republic of Korea.</title>
        <authorList>
            <person name="Kim W."/>
        </authorList>
    </citation>
    <scope>NUCLEOTIDE SEQUENCE</scope>
    <source>
        <strain evidence="3">CAU 1522</strain>
    </source>
</reference>
<keyword evidence="1" id="KW-0732">Signal</keyword>
<sequence length="226" mass="24707">MFRRLISLALALCLLVPSPVAAEVPRVLLIGDSLLASHKVSGRSVAHYLERYLEAPVRNRSVLGARMIYKLPVTGALGLSIPAQFRTDEDWDIVIVNGGGNDLWMGCACRRCDRKMNRLISESGTRGEVPKLLARIHKTGARIIYVGYLRSPGIVTPIEACKDEGDAFEARIATLAGKVQGIDYLSLQDLVPHGDASWLALDGVHPATKTSREIARRLADMIKPVD</sequence>
<keyword evidence="3" id="KW-0378">Hydrolase</keyword>
<feature type="signal peptide" evidence="1">
    <location>
        <begin position="1"/>
        <end position="22"/>
    </location>
</feature>
<name>A0ABS6N6H4_9RHOB</name>
<dbReference type="InterPro" id="IPR013830">
    <property type="entry name" value="SGNH_hydro"/>
</dbReference>
<comment type="caution">
    <text evidence="3">The sequence shown here is derived from an EMBL/GenBank/DDBJ whole genome shotgun (WGS) entry which is preliminary data.</text>
</comment>
<dbReference type="RefSeq" id="WP_217777404.1">
    <property type="nucleotide sequence ID" value="NZ_JAHRWL010000001.1"/>
</dbReference>
<dbReference type="Pfam" id="PF13472">
    <property type="entry name" value="Lipase_GDSL_2"/>
    <property type="match status" value="1"/>
</dbReference>
<protein>
    <submittedName>
        <fullName evidence="3">SGNH/GDSL hydrolase family protein</fullName>
    </submittedName>
</protein>
<keyword evidence="4" id="KW-1185">Reference proteome</keyword>
<proteinExistence type="predicted"/>
<feature type="domain" description="SGNH hydrolase-type esterase" evidence="2">
    <location>
        <begin position="29"/>
        <end position="207"/>
    </location>
</feature>
<evidence type="ECO:0000259" key="2">
    <source>
        <dbReference type="Pfam" id="PF13472"/>
    </source>
</evidence>
<feature type="chain" id="PRO_5045640053" evidence="1">
    <location>
        <begin position="23"/>
        <end position="226"/>
    </location>
</feature>
<dbReference type="Proteomes" id="UP001166293">
    <property type="component" value="Unassembled WGS sequence"/>
</dbReference>
<organism evidence="3 4">
    <name type="scientific">Thalassococcus arenae</name>
    <dbReference type="NCBI Taxonomy" id="2851652"/>
    <lineage>
        <taxon>Bacteria</taxon>
        <taxon>Pseudomonadati</taxon>
        <taxon>Pseudomonadota</taxon>
        <taxon>Alphaproteobacteria</taxon>
        <taxon>Rhodobacterales</taxon>
        <taxon>Roseobacteraceae</taxon>
        <taxon>Thalassococcus</taxon>
    </lineage>
</organism>
<evidence type="ECO:0000313" key="3">
    <source>
        <dbReference type="EMBL" id="MBV2359606.1"/>
    </source>
</evidence>
<gene>
    <name evidence="3" type="ORF">KUH32_07460</name>
</gene>
<dbReference type="EMBL" id="JAHRWL010000001">
    <property type="protein sequence ID" value="MBV2359606.1"/>
    <property type="molecule type" value="Genomic_DNA"/>
</dbReference>
<accession>A0ABS6N6H4</accession>
<dbReference type="GO" id="GO:0016787">
    <property type="term" value="F:hydrolase activity"/>
    <property type="evidence" value="ECO:0007669"/>
    <property type="project" value="UniProtKB-KW"/>
</dbReference>
<evidence type="ECO:0000313" key="4">
    <source>
        <dbReference type="Proteomes" id="UP001166293"/>
    </source>
</evidence>